<keyword evidence="3" id="KW-1185">Reference proteome</keyword>
<accession>A0A922HZZ6</accession>
<dbReference type="InterPro" id="IPR029058">
    <property type="entry name" value="AB_hydrolase_fold"/>
</dbReference>
<dbReference type="PANTHER" id="PTHR11034">
    <property type="entry name" value="N-MYC DOWNSTREAM REGULATED"/>
    <property type="match status" value="1"/>
</dbReference>
<dbReference type="SUPFAM" id="SSF53474">
    <property type="entry name" value="alpha/beta-Hydrolases"/>
    <property type="match status" value="1"/>
</dbReference>
<dbReference type="InterPro" id="IPR004142">
    <property type="entry name" value="NDRG"/>
</dbReference>
<evidence type="ECO:0000256" key="1">
    <source>
        <dbReference type="ARBA" id="ARBA00005598"/>
    </source>
</evidence>
<proteinExistence type="inferred from homology"/>
<evidence type="ECO:0000313" key="3">
    <source>
        <dbReference type="Proteomes" id="UP000790347"/>
    </source>
</evidence>
<comment type="caution">
    <text evidence="2">The sequence shown here is derived from an EMBL/GenBank/DDBJ whole genome shotgun (WGS) entry which is preliminary data.</text>
</comment>
<protein>
    <submittedName>
        <fullName evidence="2">Uncharacterized protein</fullName>
    </submittedName>
</protein>
<gene>
    <name evidence="2" type="ORF">DERF_010380</name>
</gene>
<dbReference type="Gene3D" id="3.40.50.1820">
    <property type="entry name" value="alpha/beta hydrolase"/>
    <property type="match status" value="1"/>
</dbReference>
<reference evidence="2" key="2">
    <citation type="journal article" date="2022" name="Res Sq">
        <title>Comparative Genomics Reveals Insights into the Divergent Evolution of Astigmatic Mites and Household Pest Adaptations.</title>
        <authorList>
            <person name="Xiong Q."/>
            <person name="Wan A.T.-Y."/>
            <person name="Liu X.-Y."/>
            <person name="Fung C.S.-H."/>
            <person name="Xiao X."/>
            <person name="Malainual N."/>
            <person name="Hou J."/>
            <person name="Wang L."/>
            <person name="Wang M."/>
            <person name="Yang K."/>
            <person name="Cui Y."/>
            <person name="Leung E."/>
            <person name="Nong W."/>
            <person name="Shin S.-K."/>
            <person name="Au S."/>
            <person name="Jeong K.Y."/>
            <person name="Chew F.T."/>
            <person name="Hui J."/>
            <person name="Leung T.F."/>
            <person name="Tungtrongchitr A."/>
            <person name="Zhong N."/>
            <person name="Liu Z."/>
            <person name="Tsui S."/>
        </authorList>
    </citation>
    <scope>NUCLEOTIDE SEQUENCE</scope>
    <source>
        <strain evidence="2">Derf</strain>
        <tissue evidence="2">Whole organism</tissue>
    </source>
</reference>
<comment type="similarity">
    <text evidence="1">Belongs to the NDRG family.</text>
</comment>
<sequence length="400" mass="44252">MANNLTTLEENKEMDSSKILAEACAAAAAAVGAQSTNSPTTSAHPPIPVPTKTLSFKVNDQIGDVQVHIQGELDEKKAIFLTVHDIGFNHRSMKDFVDLDCLSEIRMRSVFIHVDVPGQEDDAKDLEHFPTIQQIGEEVLLKVLDELKIQLCVGIGDGAGANILARFGLAHPERILGLVLINLVSLGVGFLESIKEKFFSKRRSSQQLCPEEIVTMHKLGNTAGDGLKYLVDNYSSHIKKINSTNLHRFMSAYMNRKEIVDLGNLDILLVTGSKSPFAAGVEHIYTKCDKQKTSLLKVDNCVDVVSQCPEKFAQSLLLFVKGLGFLTSLQLPGITHGGKEKFNNDYYMIFIVKISDLCYNKGDTPPSKSSLAAIGRRRTLSMEEYDIPRMRRLSLTKDSR</sequence>
<reference evidence="2" key="1">
    <citation type="submission" date="2013-05" db="EMBL/GenBank/DDBJ databases">
        <authorList>
            <person name="Yim A.K.Y."/>
            <person name="Chan T.F."/>
            <person name="Ji K.M."/>
            <person name="Liu X.Y."/>
            <person name="Zhou J.W."/>
            <person name="Li R.Q."/>
            <person name="Yang K.Y."/>
            <person name="Li J."/>
            <person name="Li M."/>
            <person name="Law P.T.W."/>
            <person name="Wu Y.L."/>
            <person name="Cai Z.L."/>
            <person name="Qin H."/>
            <person name="Bao Y."/>
            <person name="Leung R.K.K."/>
            <person name="Ng P.K.S."/>
            <person name="Zou J."/>
            <person name="Zhong X.J."/>
            <person name="Ran P.X."/>
            <person name="Zhong N.S."/>
            <person name="Liu Z.G."/>
            <person name="Tsui S.K.W."/>
        </authorList>
    </citation>
    <scope>NUCLEOTIDE SEQUENCE</scope>
    <source>
        <strain evidence="2">Derf</strain>
        <tissue evidence="2">Whole organism</tissue>
    </source>
</reference>
<dbReference type="Pfam" id="PF03096">
    <property type="entry name" value="Ndr"/>
    <property type="match status" value="1"/>
</dbReference>
<organism evidence="2 3">
    <name type="scientific">Dermatophagoides farinae</name>
    <name type="common">American house dust mite</name>
    <dbReference type="NCBI Taxonomy" id="6954"/>
    <lineage>
        <taxon>Eukaryota</taxon>
        <taxon>Metazoa</taxon>
        <taxon>Ecdysozoa</taxon>
        <taxon>Arthropoda</taxon>
        <taxon>Chelicerata</taxon>
        <taxon>Arachnida</taxon>
        <taxon>Acari</taxon>
        <taxon>Acariformes</taxon>
        <taxon>Sarcoptiformes</taxon>
        <taxon>Astigmata</taxon>
        <taxon>Psoroptidia</taxon>
        <taxon>Analgoidea</taxon>
        <taxon>Pyroglyphidae</taxon>
        <taxon>Dermatophagoidinae</taxon>
        <taxon>Dermatophagoides</taxon>
    </lineage>
</organism>
<dbReference type="EMBL" id="ASGP02000004">
    <property type="protein sequence ID" value="KAH9511962.1"/>
    <property type="molecule type" value="Genomic_DNA"/>
</dbReference>
<dbReference type="AlphaFoldDB" id="A0A922HZZ6"/>
<name>A0A922HZZ6_DERFA</name>
<dbReference type="Proteomes" id="UP000790347">
    <property type="component" value="Unassembled WGS sequence"/>
</dbReference>
<evidence type="ECO:0000313" key="2">
    <source>
        <dbReference type="EMBL" id="KAH9511962.1"/>
    </source>
</evidence>